<evidence type="ECO:0000256" key="1">
    <source>
        <dbReference type="SAM" id="Phobius"/>
    </source>
</evidence>
<protein>
    <submittedName>
        <fullName evidence="2">Uncharacterized protein</fullName>
    </submittedName>
</protein>
<proteinExistence type="predicted"/>
<feature type="non-terminal residue" evidence="2">
    <location>
        <position position="1"/>
    </location>
</feature>
<gene>
    <name evidence="2" type="ORF">ACH5RR_030052</name>
</gene>
<evidence type="ECO:0000313" key="2">
    <source>
        <dbReference type="EMBL" id="KAL3510651.1"/>
    </source>
</evidence>
<keyword evidence="3" id="KW-1185">Reference proteome</keyword>
<evidence type="ECO:0000313" key="3">
    <source>
        <dbReference type="Proteomes" id="UP001630127"/>
    </source>
</evidence>
<sequence length="206" mass="23282">LNIEYLNLLYNSWNAEILIASIPVAPLSLLAHFLAEHVFFRYSKPWALLCCLIFLLPRAIVVNKTLLSQNVLESVCDDSSRAKENKTINGSSMVNTECEEIQDIMGKLSVEERTKELLVEERSDYALMFPIGELKQEDEAMKVECEEIDIDLELKLKASTCLIKCLLVIQSSKLFTNFNYKLEDLIFDPGLVANTLGDKGGLRGNF</sequence>
<feature type="transmembrane region" description="Helical" evidence="1">
    <location>
        <begin position="12"/>
        <end position="34"/>
    </location>
</feature>
<dbReference type="AlphaFoldDB" id="A0ABD2YTF6"/>
<name>A0ABD2YTF6_9GENT</name>
<keyword evidence="1" id="KW-1133">Transmembrane helix</keyword>
<keyword evidence="1" id="KW-0812">Transmembrane</keyword>
<keyword evidence="1" id="KW-0472">Membrane</keyword>
<comment type="caution">
    <text evidence="2">The sequence shown here is derived from an EMBL/GenBank/DDBJ whole genome shotgun (WGS) entry which is preliminary data.</text>
</comment>
<organism evidence="2 3">
    <name type="scientific">Cinchona calisaya</name>
    <dbReference type="NCBI Taxonomy" id="153742"/>
    <lineage>
        <taxon>Eukaryota</taxon>
        <taxon>Viridiplantae</taxon>
        <taxon>Streptophyta</taxon>
        <taxon>Embryophyta</taxon>
        <taxon>Tracheophyta</taxon>
        <taxon>Spermatophyta</taxon>
        <taxon>Magnoliopsida</taxon>
        <taxon>eudicotyledons</taxon>
        <taxon>Gunneridae</taxon>
        <taxon>Pentapetalae</taxon>
        <taxon>asterids</taxon>
        <taxon>lamiids</taxon>
        <taxon>Gentianales</taxon>
        <taxon>Rubiaceae</taxon>
        <taxon>Cinchonoideae</taxon>
        <taxon>Cinchoneae</taxon>
        <taxon>Cinchona</taxon>
    </lineage>
</organism>
<dbReference type="Proteomes" id="UP001630127">
    <property type="component" value="Unassembled WGS sequence"/>
</dbReference>
<feature type="transmembrane region" description="Helical" evidence="1">
    <location>
        <begin position="46"/>
        <end position="67"/>
    </location>
</feature>
<reference evidence="2 3" key="1">
    <citation type="submission" date="2024-11" db="EMBL/GenBank/DDBJ databases">
        <title>A near-complete genome assembly of Cinchona calisaya.</title>
        <authorList>
            <person name="Lian D.C."/>
            <person name="Zhao X.W."/>
            <person name="Wei L."/>
        </authorList>
    </citation>
    <scope>NUCLEOTIDE SEQUENCE [LARGE SCALE GENOMIC DNA]</scope>
    <source>
        <tissue evidence="2">Nenye</tissue>
    </source>
</reference>
<accession>A0ABD2YTF6</accession>
<dbReference type="EMBL" id="JBJUIK010000012">
    <property type="protein sequence ID" value="KAL3510651.1"/>
    <property type="molecule type" value="Genomic_DNA"/>
</dbReference>